<feature type="binding site" evidence="3">
    <location>
        <position position="231"/>
    </location>
    <ligand>
        <name>Na(+)</name>
        <dbReference type="ChEBI" id="CHEBI:29101"/>
    </ligand>
</feature>
<dbReference type="Gene3D" id="3.40.190.10">
    <property type="entry name" value="Periplasmic binding protein-like II"/>
    <property type="match status" value="1"/>
</dbReference>
<feature type="binding site" evidence="3">
    <location>
        <position position="256"/>
    </location>
    <ligand>
        <name>substrate</name>
    </ligand>
</feature>
<reference evidence="4 5" key="1">
    <citation type="submission" date="2020-06" db="EMBL/GenBank/DDBJ databases">
        <title>Dysbiosis in marine aquaculture revealed through microbiome analysis: reverse ecology for environmental sustainability.</title>
        <authorList>
            <person name="Haro-Moreno J.M."/>
            <person name="Coutinho F.H."/>
            <person name="Zaragoza-Solas A."/>
            <person name="Picazo A."/>
            <person name="Almagro-Moreno S."/>
            <person name="Lopez-Perez M."/>
        </authorList>
    </citation>
    <scope>NUCLEOTIDE SEQUENCE [LARGE SCALE GENOMIC DNA]</scope>
    <source>
        <strain evidence="4">MCMED-G42</strain>
    </source>
</reference>
<dbReference type="EMBL" id="JACETM010000013">
    <property type="protein sequence ID" value="MBA4723984.1"/>
    <property type="molecule type" value="Genomic_DNA"/>
</dbReference>
<keyword evidence="3" id="KW-0479">Metal-binding</keyword>
<dbReference type="PANTHER" id="PTHR33376">
    <property type="match status" value="1"/>
</dbReference>
<gene>
    <name evidence="4" type="ORF">H2021_02085</name>
</gene>
<dbReference type="NCBIfam" id="NF037995">
    <property type="entry name" value="TRAP_S1"/>
    <property type="match status" value="1"/>
</dbReference>
<dbReference type="PANTHER" id="PTHR33376:SF5">
    <property type="entry name" value="EXTRACYTOPLASMIC SOLUTE RECEPTOR PROTEIN"/>
    <property type="match status" value="1"/>
</dbReference>
<proteinExistence type="predicted"/>
<evidence type="ECO:0000313" key="4">
    <source>
        <dbReference type="EMBL" id="MBA4723984.1"/>
    </source>
</evidence>
<organism evidence="4 5">
    <name type="scientific">SAR86 cluster bacterium</name>
    <dbReference type="NCBI Taxonomy" id="2030880"/>
    <lineage>
        <taxon>Bacteria</taxon>
        <taxon>Pseudomonadati</taxon>
        <taxon>Pseudomonadota</taxon>
        <taxon>Gammaproteobacteria</taxon>
        <taxon>SAR86 cluster</taxon>
    </lineage>
</organism>
<dbReference type="GO" id="GO:0046872">
    <property type="term" value="F:metal ion binding"/>
    <property type="evidence" value="ECO:0007669"/>
    <property type="project" value="UniProtKB-KW"/>
</dbReference>
<dbReference type="GO" id="GO:0031317">
    <property type="term" value="C:tripartite ATP-independent periplasmic transporter complex"/>
    <property type="evidence" value="ECO:0007669"/>
    <property type="project" value="InterPro"/>
</dbReference>
<dbReference type="InterPro" id="IPR026289">
    <property type="entry name" value="SBP_TakP-like"/>
</dbReference>
<dbReference type="Gene3D" id="3.40.190.170">
    <property type="entry name" value="Bacterial extracellular solute-binding protein, family 7"/>
    <property type="match status" value="1"/>
</dbReference>
<dbReference type="InterPro" id="IPR038404">
    <property type="entry name" value="TRAP_DctP_sf"/>
</dbReference>
<evidence type="ECO:0000256" key="3">
    <source>
        <dbReference type="PIRSR" id="PIRSR039026-2"/>
    </source>
</evidence>
<protein>
    <submittedName>
        <fullName evidence="4">TRAP transporter substrate-binding protein</fullName>
    </submittedName>
</protein>
<accession>A0A838YHZ4</accession>
<dbReference type="CDD" id="cd13604">
    <property type="entry name" value="PBP2_TRAP_ketoacid_lactate_like"/>
    <property type="match status" value="1"/>
</dbReference>
<dbReference type="InterPro" id="IPR018389">
    <property type="entry name" value="DctP_fam"/>
</dbReference>
<keyword evidence="1" id="KW-0732">Signal</keyword>
<dbReference type="Proteomes" id="UP000585327">
    <property type="component" value="Unassembled WGS sequence"/>
</dbReference>
<dbReference type="GO" id="GO:0055085">
    <property type="term" value="P:transmembrane transport"/>
    <property type="evidence" value="ECO:0007669"/>
    <property type="project" value="InterPro"/>
</dbReference>
<evidence type="ECO:0000313" key="5">
    <source>
        <dbReference type="Proteomes" id="UP000585327"/>
    </source>
</evidence>
<dbReference type="Pfam" id="PF03480">
    <property type="entry name" value="DctP"/>
    <property type="match status" value="1"/>
</dbReference>
<feature type="binding site" evidence="3">
    <location>
        <position position="230"/>
    </location>
    <ligand>
        <name>substrate</name>
    </ligand>
</feature>
<comment type="caution">
    <text evidence="4">The sequence shown here is derived from an EMBL/GenBank/DDBJ whole genome shotgun (WGS) entry which is preliminary data.</text>
</comment>
<evidence type="ECO:0000256" key="2">
    <source>
        <dbReference type="PIRSR" id="PIRSR039026-1"/>
    </source>
</evidence>
<evidence type="ECO:0000256" key="1">
    <source>
        <dbReference type="ARBA" id="ARBA00022729"/>
    </source>
</evidence>
<feature type="binding site" evidence="2">
    <location>
        <position position="172"/>
    </location>
    <ligand>
        <name>substrate</name>
    </ligand>
</feature>
<sequence length="375" mass="41850">MASYGLCKIRKNMKINKYISLAVLVLLIGCGESGIEDDVNSSLEQKQYNWRLVTAWPKNYPGLGMAPERIADLVEEMSNGQMKITVYGAGEQVPAFGVFDAVSSGSHQMGHSGGYFWKGKVPAAQFFTGVPFGLTADEINAWTNRGGGLELWREIYEPFNIYPIPAGNTGTQMFGWFNKEINSLEDIKGLKMRIPGIGGEVLKRAGGIPVTLPGGELFTALQTGVIDATEWVGPYNDLTFGFQQTAKYYYYPGWHEPGSMLELLINKDAWDSLPRHLQVIIETASKAVNQDILDEYTARNNKALRELVDVHGVELRRLPDDVIAEFKIIANEILEENASQDETVKKVYQSYLKFKNEVSAYHKVSEDAFVEARNN</sequence>
<feature type="binding site" evidence="2">
    <location>
        <position position="193"/>
    </location>
    <ligand>
        <name>substrate</name>
    </ligand>
</feature>
<dbReference type="AlphaFoldDB" id="A0A838YHZ4"/>
<name>A0A838YHZ4_9GAMM</name>
<dbReference type="PIRSF" id="PIRSF039026">
    <property type="entry name" value="SiaP"/>
    <property type="match status" value="1"/>
</dbReference>